<reference evidence="1 2" key="1">
    <citation type="submission" date="2019-01" db="EMBL/GenBank/DDBJ databases">
        <title>Draft genome sequence of Psathyrella aberdarensis IHI B618.</title>
        <authorList>
            <person name="Buettner E."/>
            <person name="Kellner H."/>
        </authorList>
    </citation>
    <scope>NUCLEOTIDE SEQUENCE [LARGE SCALE GENOMIC DNA]</scope>
    <source>
        <strain evidence="1 2">IHI B618</strain>
    </source>
</reference>
<evidence type="ECO:0000313" key="2">
    <source>
        <dbReference type="Proteomes" id="UP000290288"/>
    </source>
</evidence>
<dbReference type="EMBL" id="SDEE01000631">
    <property type="protein sequence ID" value="RXW14879.1"/>
    <property type="molecule type" value="Genomic_DNA"/>
</dbReference>
<keyword evidence="2" id="KW-1185">Reference proteome</keyword>
<protein>
    <submittedName>
        <fullName evidence="1">Uncharacterized protein</fullName>
    </submittedName>
</protein>
<evidence type="ECO:0000313" key="1">
    <source>
        <dbReference type="EMBL" id="RXW14879.1"/>
    </source>
</evidence>
<sequence>MTESGPSKRPRIVPTIESKIERAMAEALYRITLTYDANFPVDKRAPDTEKFIGHLATEFKTASSRLGQVAIRTRVFVPAPVNPTSAFIVIAYDSKKVIKPQLSGWVSDARTNTEWHGDVDMVEP</sequence>
<organism evidence="1 2">
    <name type="scientific">Candolleomyces aberdarensis</name>
    <dbReference type="NCBI Taxonomy" id="2316362"/>
    <lineage>
        <taxon>Eukaryota</taxon>
        <taxon>Fungi</taxon>
        <taxon>Dikarya</taxon>
        <taxon>Basidiomycota</taxon>
        <taxon>Agaricomycotina</taxon>
        <taxon>Agaricomycetes</taxon>
        <taxon>Agaricomycetidae</taxon>
        <taxon>Agaricales</taxon>
        <taxon>Agaricineae</taxon>
        <taxon>Psathyrellaceae</taxon>
        <taxon>Candolleomyces</taxon>
    </lineage>
</organism>
<comment type="caution">
    <text evidence="1">The sequence shown here is derived from an EMBL/GenBank/DDBJ whole genome shotgun (WGS) entry which is preliminary data.</text>
</comment>
<gene>
    <name evidence="1" type="ORF">EST38_g10977</name>
</gene>
<dbReference type="Proteomes" id="UP000290288">
    <property type="component" value="Unassembled WGS sequence"/>
</dbReference>
<dbReference type="AlphaFoldDB" id="A0A4Q2D6Q4"/>
<accession>A0A4Q2D6Q4</accession>
<name>A0A4Q2D6Q4_9AGAR</name>
<proteinExistence type="predicted"/>